<feature type="transmembrane region" description="Helical" evidence="3">
    <location>
        <begin position="111"/>
        <end position="130"/>
    </location>
</feature>
<organism evidence="5 6">
    <name type="scientific">Chengkuizengella marina</name>
    <dbReference type="NCBI Taxonomy" id="2507566"/>
    <lineage>
        <taxon>Bacteria</taxon>
        <taxon>Bacillati</taxon>
        <taxon>Bacillota</taxon>
        <taxon>Bacilli</taxon>
        <taxon>Bacillales</taxon>
        <taxon>Paenibacillaceae</taxon>
        <taxon>Chengkuizengella</taxon>
    </lineage>
</organism>
<comment type="caution">
    <text evidence="5">The sequence shown here is derived from an EMBL/GenBank/DDBJ whole genome shotgun (WGS) entry which is preliminary data.</text>
</comment>
<dbReference type="RefSeq" id="WP_160646059.1">
    <property type="nucleotide sequence ID" value="NZ_SIJB01000023.1"/>
</dbReference>
<evidence type="ECO:0000256" key="3">
    <source>
        <dbReference type="SAM" id="Phobius"/>
    </source>
</evidence>
<dbReference type="Gene3D" id="1.10.10.1320">
    <property type="entry name" value="Anti-sigma factor, zinc-finger domain"/>
    <property type="match status" value="1"/>
</dbReference>
<gene>
    <name evidence="5" type="ORF">ERL59_09855</name>
</gene>
<proteinExistence type="inferred from homology"/>
<evidence type="ECO:0000256" key="2">
    <source>
        <dbReference type="ARBA" id="ARBA00024438"/>
    </source>
</evidence>
<reference evidence="5 6" key="1">
    <citation type="submission" date="2019-01" db="EMBL/GenBank/DDBJ databases">
        <title>Chengkuizengella sp. nov., isolated from deep-sea sediment of East Pacific Ocean.</title>
        <authorList>
            <person name="Yang J."/>
            <person name="Lai Q."/>
            <person name="Shao Z."/>
        </authorList>
    </citation>
    <scope>NUCLEOTIDE SEQUENCE [LARGE SCALE GENOMIC DNA]</scope>
    <source>
        <strain evidence="5 6">YPA3-1-1</strain>
    </source>
</reference>
<keyword evidence="3" id="KW-0812">Transmembrane</keyword>
<sequence length="388" mass="44948">MKCYNEQFLQSYLDNELNGVQRKQFELHLSTCNRCKHELEELHSFNEWMKDNIEKNSPQIKFEKEDIEVAWKHFEEKLAEQSQIKKQEKIVPIEKNVANKKRKSMTFYKKWVMVASFIVIATSVLAIPQINSGAKGFFSYIQENLLDYTLEYDMESKVIRDVAGNLVVYFKEDQIYDAYDNPITVEEYKQIIASYSGIDIPYNENDFTLYDDALIRGIDINGKSEAEICKAVEKDKMISLIKFEAERIGMEIEGETESELRNDFSVKLEGAVSETIQNGIKNLKEAYQLDPEIYQNIGLDLTNKTDEQIKIEMYELLMNGSIDIPYFNQDDLEDQMNVTTPAQKVAAMFFGYDVLHADNMLTEAKELGLDINGLIISEISDLVYQTKE</sequence>
<evidence type="ECO:0000313" key="6">
    <source>
        <dbReference type="Proteomes" id="UP000448943"/>
    </source>
</evidence>
<keyword evidence="3" id="KW-0472">Membrane</keyword>
<evidence type="ECO:0000313" key="5">
    <source>
        <dbReference type="EMBL" id="NBI29262.1"/>
    </source>
</evidence>
<evidence type="ECO:0000256" key="1">
    <source>
        <dbReference type="ARBA" id="ARBA00024353"/>
    </source>
</evidence>
<dbReference type="Pfam" id="PF13490">
    <property type="entry name" value="zf-HC2"/>
    <property type="match status" value="1"/>
</dbReference>
<keyword evidence="3" id="KW-1133">Transmembrane helix</keyword>
<dbReference type="Proteomes" id="UP000448943">
    <property type="component" value="Unassembled WGS sequence"/>
</dbReference>
<dbReference type="AlphaFoldDB" id="A0A6N9Q394"/>
<feature type="domain" description="Putative zinc-finger" evidence="4">
    <location>
        <begin position="9"/>
        <end position="35"/>
    </location>
</feature>
<name>A0A6N9Q394_9BACL</name>
<comment type="similarity">
    <text evidence="1">Belongs to the zinc-associated anti-sigma factor (ZAS) superfamily. Anti-sigma-W factor family.</text>
</comment>
<dbReference type="EMBL" id="SIJB01000023">
    <property type="protein sequence ID" value="NBI29262.1"/>
    <property type="molecule type" value="Genomic_DNA"/>
</dbReference>
<protein>
    <recommendedName>
        <fullName evidence="2">Anti-sigma-W factor RsiW</fullName>
    </recommendedName>
</protein>
<dbReference type="InterPro" id="IPR041916">
    <property type="entry name" value="Anti_sigma_zinc_sf"/>
</dbReference>
<evidence type="ECO:0000259" key="4">
    <source>
        <dbReference type="Pfam" id="PF13490"/>
    </source>
</evidence>
<keyword evidence="6" id="KW-1185">Reference proteome</keyword>
<accession>A0A6N9Q394</accession>
<dbReference type="InterPro" id="IPR027383">
    <property type="entry name" value="Znf_put"/>
</dbReference>
<dbReference type="OrthoDB" id="2079550at2"/>